<keyword evidence="3" id="KW-1185">Reference proteome</keyword>
<evidence type="ECO:0000313" key="3">
    <source>
        <dbReference type="Proteomes" id="UP001386955"/>
    </source>
</evidence>
<dbReference type="InterPro" id="IPR007877">
    <property type="entry name" value="DUF707"/>
</dbReference>
<proteinExistence type="predicted"/>
<keyword evidence="1" id="KW-0472">Membrane</keyword>
<dbReference type="AlphaFoldDB" id="A0AAN9SQ30"/>
<dbReference type="PANTHER" id="PTHR31210:SF43">
    <property type="entry name" value="STORAGE PROTEIN-RELATED"/>
    <property type="match status" value="1"/>
</dbReference>
<evidence type="ECO:0000256" key="1">
    <source>
        <dbReference type="SAM" id="Phobius"/>
    </source>
</evidence>
<dbReference type="Pfam" id="PF05212">
    <property type="entry name" value="DUF707"/>
    <property type="match status" value="1"/>
</dbReference>
<dbReference type="PANTHER" id="PTHR31210">
    <property type="entry name" value="OS06G0731900 PROTEIN"/>
    <property type="match status" value="1"/>
</dbReference>
<keyword evidence="1" id="KW-1133">Transmembrane helix</keyword>
<keyword evidence="1" id="KW-0812">Transmembrane</keyword>
<organism evidence="2 3">
    <name type="scientific">Psophocarpus tetragonolobus</name>
    <name type="common">Winged bean</name>
    <name type="synonym">Dolichos tetragonolobus</name>
    <dbReference type="NCBI Taxonomy" id="3891"/>
    <lineage>
        <taxon>Eukaryota</taxon>
        <taxon>Viridiplantae</taxon>
        <taxon>Streptophyta</taxon>
        <taxon>Embryophyta</taxon>
        <taxon>Tracheophyta</taxon>
        <taxon>Spermatophyta</taxon>
        <taxon>Magnoliopsida</taxon>
        <taxon>eudicotyledons</taxon>
        <taxon>Gunneridae</taxon>
        <taxon>Pentapetalae</taxon>
        <taxon>rosids</taxon>
        <taxon>fabids</taxon>
        <taxon>Fabales</taxon>
        <taxon>Fabaceae</taxon>
        <taxon>Papilionoideae</taxon>
        <taxon>50 kb inversion clade</taxon>
        <taxon>NPAAA clade</taxon>
        <taxon>indigoferoid/millettioid clade</taxon>
        <taxon>Phaseoleae</taxon>
        <taxon>Psophocarpus</taxon>
    </lineage>
</organism>
<accession>A0AAN9SQ30</accession>
<dbReference type="Proteomes" id="UP001386955">
    <property type="component" value="Unassembled WGS sequence"/>
</dbReference>
<gene>
    <name evidence="2" type="ORF">VNO78_14132</name>
</gene>
<name>A0AAN9SQ30_PSOTE</name>
<dbReference type="EMBL" id="JAYMYS010000003">
    <property type="protein sequence ID" value="KAK7402117.1"/>
    <property type="molecule type" value="Genomic_DNA"/>
</dbReference>
<comment type="caution">
    <text evidence="2">The sequence shown here is derived from an EMBL/GenBank/DDBJ whole genome shotgun (WGS) entry which is preliminary data.</text>
</comment>
<evidence type="ECO:0000313" key="2">
    <source>
        <dbReference type="EMBL" id="KAK7402117.1"/>
    </source>
</evidence>
<feature type="transmembrane region" description="Helical" evidence="1">
    <location>
        <begin position="103"/>
        <end position="126"/>
    </location>
</feature>
<sequence>MDFLNHRFHGLNPIQRRELTGQNQTHESTIDRTLGIRSLSEKKASFSSSVSTIDSDDIFVSVFARGFAAFPGDIYLDLIVVNIKLTGIMHRGSLKRSNDSTRILITAIMGIAFGFFVGISISSVHLRKISLLSSSIGNSFDVPVAEAEIDRFSAEVKKSPAVIDESSGTKNLEVLGSIRLPKIFVASNPRGAESLPPGIVVSESDFHLRRLWGEPSEDLKKKPKYLVTFTVGYEQRHNINAAVEKFSDDFAILLFHYDGRTSEWDQFKWSKNAIHVSTRKQTKWWYAKRFLHPDIVSAYEYIFIWDEDLGVEHFNAEKYIHLVKKHGLEISQPGLEPNNGLTWEMTKRRGDKEVHMVTEEKPGWCSDPHLPPCAAFVEIMAPVFSREAWRCVWHMIQNDLVHGWGLDFALRRCVEPAHEKIGVIDSQWIVHQVIPSLGRQGETYKGKNPWDSVRARCKSEWAQFQVRLTNADKTYLEGLKRNGKS</sequence>
<reference evidence="2 3" key="1">
    <citation type="submission" date="2024-01" db="EMBL/GenBank/DDBJ databases">
        <title>The genomes of 5 underutilized Papilionoideae crops provide insights into root nodulation and disease resistanc.</title>
        <authorList>
            <person name="Jiang F."/>
        </authorList>
    </citation>
    <scope>NUCLEOTIDE SEQUENCE [LARGE SCALE GENOMIC DNA]</scope>
    <source>
        <strain evidence="2">DUOXIRENSHENG_FW03</strain>
        <tissue evidence="2">Leaves</tissue>
    </source>
</reference>
<protein>
    <submittedName>
        <fullName evidence="2">Uncharacterized protein</fullName>
    </submittedName>
</protein>